<accession>A0A2T9Z411</accession>
<protein>
    <submittedName>
        <fullName evidence="3">Uncharacterized protein</fullName>
    </submittedName>
</protein>
<feature type="compositionally biased region" description="Low complexity" evidence="1">
    <location>
        <begin position="58"/>
        <end position="68"/>
    </location>
</feature>
<organism evidence="3 4">
    <name type="scientific">Furculomyces boomerangus</name>
    <dbReference type="NCBI Taxonomy" id="61424"/>
    <lineage>
        <taxon>Eukaryota</taxon>
        <taxon>Fungi</taxon>
        <taxon>Fungi incertae sedis</taxon>
        <taxon>Zoopagomycota</taxon>
        <taxon>Kickxellomycotina</taxon>
        <taxon>Harpellomycetes</taxon>
        <taxon>Harpellales</taxon>
        <taxon>Harpellaceae</taxon>
        <taxon>Furculomyces</taxon>
    </lineage>
</organism>
<dbReference type="AlphaFoldDB" id="A0A2T9Z411"/>
<evidence type="ECO:0000256" key="1">
    <source>
        <dbReference type="SAM" id="MobiDB-lite"/>
    </source>
</evidence>
<comment type="caution">
    <text evidence="3">The sequence shown here is derived from an EMBL/GenBank/DDBJ whole genome shotgun (WGS) entry which is preliminary data.</text>
</comment>
<reference evidence="3 4" key="1">
    <citation type="journal article" date="2018" name="MBio">
        <title>Comparative Genomics Reveals the Core Gene Toolbox for the Fungus-Insect Symbiosis.</title>
        <authorList>
            <person name="Wang Y."/>
            <person name="Stata M."/>
            <person name="Wang W."/>
            <person name="Stajich J.E."/>
            <person name="White M.M."/>
            <person name="Moncalvo J.M."/>
        </authorList>
    </citation>
    <scope>NUCLEOTIDE SEQUENCE [LARGE SCALE GENOMIC DNA]</scope>
    <source>
        <strain evidence="3 4">AUS-77-4</strain>
    </source>
</reference>
<feature type="signal peptide" evidence="2">
    <location>
        <begin position="1"/>
        <end position="18"/>
    </location>
</feature>
<feature type="region of interest" description="Disordered" evidence="1">
    <location>
        <begin position="136"/>
        <end position="158"/>
    </location>
</feature>
<sequence>MLIFKQLSILALSSFCIASPIKNNNENIKPTTLTNVLPEGSDIYTSLNLTRFVTSHSDNYSQNSRSSSLPQNENDEINNSEKGRFNVMTLFDSIKVGIDIAKSIWELVDGIKSNLQRYEENVLKTIDFALENKFNEADKQRDNNNPTKRNENTPSKNKVLKQFVHNVVSQLSQDFIDSINL</sequence>
<evidence type="ECO:0000313" key="4">
    <source>
        <dbReference type="Proteomes" id="UP000245699"/>
    </source>
</evidence>
<keyword evidence="2" id="KW-0732">Signal</keyword>
<keyword evidence="4" id="KW-1185">Reference proteome</keyword>
<evidence type="ECO:0000313" key="3">
    <source>
        <dbReference type="EMBL" id="PVU99337.1"/>
    </source>
</evidence>
<proteinExistence type="predicted"/>
<name>A0A2T9Z411_9FUNG</name>
<feature type="chain" id="PRO_5015651172" evidence="2">
    <location>
        <begin position="19"/>
        <end position="181"/>
    </location>
</feature>
<feature type="compositionally biased region" description="Polar residues" evidence="1">
    <location>
        <begin position="143"/>
        <end position="156"/>
    </location>
</feature>
<evidence type="ECO:0000256" key="2">
    <source>
        <dbReference type="SAM" id="SignalP"/>
    </source>
</evidence>
<gene>
    <name evidence="3" type="ORF">BB559_000813</name>
</gene>
<dbReference type="EMBL" id="MBFT01000042">
    <property type="protein sequence ID" value="PVU99337.1"/>
    <property type="molecule type" value="Genomic_DNA"/>
</dbReference>
<dbReference type="Proteomes" id="UP000245699">
    <property type="component" value="Unassembled WGS sequence"/>
</dbReference>
<feature type="region of interest" description="Disordered" evidence="1">
    <location>
        <begin position="58"/>
        <end position="79"/>
    </location>
</feature>